<dbReference type="SUPFAM" id="SSF52058">
    <property type="entry name" value="L domain-like"/>
    <property type="match status" value="1"/>
</dbReference>
<dbReference type="InterPro" id="IPR032675">
    <property type="entry name" value="LRR_dom_sf"/>
</dbReference>
<comment type="subcellular location">
    <subcellularLocation>
        <location evidence="1">Membrane</location>
        <topology evidence="1">Single-pass membrane protein</topology>
    </subcellularLocation>
</comment>
<gene>
    <name evidence="10" type="ORF">SASPL_101068</name>
</gene>
<feature type="domain" description="Malectin-like" evidence="9">
    <location>
        <begin position="27"/>
        <end position="347"/>
    </location>
</feature>
<keyword evidence="2" id="KW-0433">Leucine-rich repeat</keyword>
<comment type="caution">
    <text evidence="10">The sequence shown here is derived from an EMBL/GenBank/DDBJ whole genome shotgun (WGS) entry which is preliminary data.</text>
</comment>
<protein>
    <recommendedName>
        <fullName evidence="9">Malectin-like domain-containing protein</fullName>
    </recommendedName>
</protein>
<reference evidence="10" key="1">
    <citation type="submission" date="2018-01" db="EMBL/GenBank/DDBJ databases">
        <authorList>
            <person name="Mao J.F."/>
        </authorList>
    </citation>
    <scope>NUCLEOTIDE SEQUENCE</scope>
    <source>
        <strain evidence="10">Huo1</strain>
        <tissue evidence="10">Leaf</tissue>
    </source>
</reference>
<name>A0A8X9AC61_SALSN</name>
<keyword evidence="4 8" id="KW-0732">Signal</keyword>
<evidence type="ECO:0000256" key="6">
    <source>
        <dbReference type="ARBA" id="ARBA00022989"/>
    </source>
</evidence>
<evidence type="ECO:0000256" key="1">
    <source>
        <dbReference type="ARBA" id="ARBA00004167"/>
    </source>
</evidence>
<dbReference type="AlphaFoldDB" id="A0A8X9AC61"/>
<keyword evidence="7" id="KW-0472">Membrane</keyword>
<reference evidence="10" key="2">
    <citation type="submission" date="2020-08" db="EMBL/GenBank/DDBJ databases">
        <title>Plant Genome Project.</title>
        <authorList>
            <person name="Zhang R.-G."/>
        </authorList>
    </citation>
    <scope>NUCLEOTIDE SEQUENCE</scope>
    <source>
        <strain evidence="10">Huo1</strain>
        <tissue evidence="10">Leaf</tissue>
    </source>
</reference>
<evidence type="ECO:0000313" key="11">
    <source>
        <dbReference type="Proteomes" id="UP000298416"/>
    </source>
</evidence>
<dbReference type="PANTHER" id="PTHR45631">
    <property type="entry name" value="OS07G0107800 PROTEIN-RELATED"/>
    <property type="match status" value="1"/>
</dbReference>
<dbReference type="Gene3D" id="3.80.10.10">
    <property type="entry name" value="Ribonuclease Inhibitor"/>
    <property type="match status" value="1"/>
</dbReference>
<dbReference type="OrthoDB" id="2143199at2759"/>
<evidence type="ECO:0000256" key="5">
    <source>
        <dbReference type="ARBA" id="ARBA00022737"/>
    </source>
</evidence>
<organism evidence="10">
    <name type="scientific">Salvia splendens</name>
    <name type="common">Scarlet sage</name>
    <dbReference type="NCBI Taxonomy" id="180675"/>
    <lineage>
        <taxon>Eukaryota</taxon>
        <taxon>Viridiplantae</taxon>
        <taxon>Streptophyta</taxon>
        <taxon>Embryophyta</taxon>
        <taxon>Tracheophyta</taxon>
        <taxon>Spermatophyta</taxon>
        <taxon>Magnoliopsida</taxon>
        <taxon>eudicotyledons</taxon>
        <taxon>Gunneridae</taxon>
        <taxon>Pentapetalae</taxon>
        <taxon>asterids</taxon>
        <taxon>lamiids</taxon>
        <taxon>Lamiales</taxon>
        <taxon>Lamiaceae</taxon>
        <taxon>Nepetoideae</taxon>
        <taxon>Mentheae</taxon>
        <taxon>Salviinae</taxon>
        <taxon>Salvia</taxon>
        <taxon>Salvia subgen. Calosphace</taxon>
        <taxon>core Calosphace</taxon>
    </lineage>
</organism>
<accession>A0A8X9AC61</accession>
<evidence type="ECO:0000256" key="2">
    <source>
        <dbReference type="ARBA" id="ARBA00022614"/>
    </source>
</evidence>
<keyword evidence="3" id="KW-0812">Transmembrane</keyword>
<feature type="signal peptide" evidence="8">
    <location>
        <begin position="1"/>
        <end position="20"/>
    </location>
</feature>
<keyword evidence="6" id="KW-1133">Transmembrane helix</keyword>
<evidence type="ECO:0000259" key="9">
    <source>
        <dbReference type="Pfam" id="PF12819"/>
    </source>
</evidence>
<dbReference type="GO" id="GO:0016020">
    <property type="term" value="C:membrane"/>
    <property type="evidence" value="ECO:0007669"/>
    <property type="project" value="UniProtKB-SubCell"/>
</dbReference>
<feature type="chain" id="PRO_5036491480" description="Malectin-like domain-containing protein" evidence="8">
    <location>
        <begin position="21"/>
        <end position="525"/>
    </location>
</feature>
<dbReference type="FunFam" id="3.80.10.10:FF:000129">
    <property type="entry name" value="Leucine-rich repeat receptor-like kinase"/>
    <property type="match status" value="1"/>
</dbReference>
<dbReference type="Proteomes" id="UP000298416">
    <property type="component" value="Unassembled WGS sequence"/>
</dbReference>
<evidence type="ECO:0000256" key="3">
    <source>
        <dbReference type="ARBA" id="ARBA00022692"/>
    </source>
</evidence>
<evidence type="ECO:0000256" key="7">
    <source>
        <dbReference type="ARBA" id="ARBA00023136"/>
    </source>
</evidence>
<keyword evidence="11" id="KW-1185">Reference proteome</keyword>
<evidence type="ECO:0000313" key="10">
    <source>
        <dbReference type="EMBL" id="KAG6436183.1"/>
    </source>
</evidence>
<sequence>MANLPLITCVLLALCSLSLAANVFISIDCGSSATYKDENGIVWTGDDDYISTGESRSVQPSNSYNRVMDTLRVFRNQSKHCYTINSVKQGRVLLRATFLYGNYDGKNSPPAFDLMFDSYYWAYVNNSGTTPSRYEVIYTTTKESISVCVSQYEADQFPYISALEVRSLDSDMYKGLGADKDIYPLFTRRRLAFGTNETIRFPADPYDRQWPVDGLPMKGTIRVSGNANLESGLTTDYPPPAVLRSAVTAATRNSTIQFNLALSTKFNSSVYINWYFSEVARLGPNDTRMFSFYKDNKPLSDPFSPPYENCTQKYISNMTLSANNSFTLVPTENSTLPPLVNAMEVFIIGDFPLDNGTQTQDVEGLASLQEAFRLLKNWGGDPCLPKLYNWDWVKCDGDRVTTLLLTGYGLSGPLPDFSSMTALHTINLSNNSLSGKIPEFLGLLPNLQILNLENNRFNGTIPTSLSNKKDLILRVSGNPQLCTSNSSCTTSVTSPKANSSFRTRKNILEMVFTTIVSSIIILHLS</sequence>
<proteinExistence type="predicted"/>
<evidence type="ECO:0000256" key="4">
    <source>
        <dbReference type="ARBA" id="ARBA00022729"/>
    </source>
</evidence>
<dbReference type="Pfam" id="PF12819">
    <property type="entry name" value="Malectin_like"/>
    <property type="match status" value="1"/>
</dbReference>
<keyword evidence="5" id="KW-0677">Repeat</keyword>
<dbReference type="EMBL" id="PNBA02000001">
    <property type="protein sequence ID" value="KAG6436183.1"/>
    <property type="molecule type" value="Genomic_DNA"/>
</dbReference>
<evidence type="ECO:0000256" key="8">
    <source>
        <dbReference type="SAM" id="SignalP"/>
    </source>
</evidence>
<dbReference type="InterPro" id="IPR024788">
    <property type="entry name" value="Malectin-like_Carb-bd_dom"/>
</dbReference>
<dbReference type="PANTHER" id="PTHR45631:SF44">
    <property type="entry name" value="CARBOHYDRATE-BINDING PROTEIN OF THE ER PROTEIN"/>
    <property type="match status" value="1"/>
</dbReference>